<protein>
    <submittedName>
        <fullName evidence="12">TonB-dependent receptor</fullName>
    </submittedName>
</protein>
<evidence type="ECO:0000256" key="4">
    <source>
        <dbReference type="ARBA" id="ARBA00022496"/>
    </source>
</evidence>
<keyword evidence="8" id="KW-0798">TonB box</keyword>
<keyword evidence="9" id="KW-0472">Membrane</keyword>
<dbReference type="Proteomes" id="UP001596492">
    <property type="component" value="Unassembled WGS sequence"/>
</dbReference>
<dbReference type="Gene3D" id="2.40.170.20">
    <property type="entry name" value="TonB-dependent receptor, beta-barrel domain"/>
    <property type="match status" value="1"/>
</dbReference>
<keyword evidence="13" id="KW-1185">Reference proteome</keyword>
<gene>
    <name evidence="12" type="ORF">ACFQS8_14245</name>
</gene>
<dbReference type="PANTHER" id="PTHR32552">
    <property type="entry name" value="FERRICHROME IRON RECEPTOR-RELATED"/>
    <property type="match status" value="1"/>
</dbReference>
<dbReference type="SUPFAM" id="SSF56935">
    <property type="entry name" value="Porins"/>
    <property type="match status" value="1"/>
</dbReference>
<keyword evidence="3" id="KW-1134">Transmembrane beta strand</keyword>
<comment type="caution">
    <text evidence="12">The sequence shown here is derived from an EMBL/GenBank/DDBJ whole genome shotgun (WGS) entry which is preliminary data.</text>
</comment>
<evidence type="ECO:0000256" key="5">
    <source>
        <dbReference type="ARBA" id="ARBA00022692"/>
    </source>
</evidence>
<comment type="subcellular location">
    <subcellularLocation>
        <location evidence="1">Cell outer membrane</location>
        <topology evidence="1">Multi-pass membrane protein</topology>
    </subcellularLocation>
</comment>
<evidence type="ECO:0000256" key="8">
    <source>
        <dbReference type="ARBA" id="ARBA00023077"/>
    </source>
</evidence>
<evidence type="ECO:0000256" key="1">
    <source>
        <dbReference type="ARBA" id="ARBA00004571"/>
    </source>
</evidence>
<dbReference type="InterPro" id="IPR039426">
    <property type="entry name" value="TonB-dep_rcpt-like"/>
</dbReference>
<dbReference type="EMBL" id="JBHTBR010000005">
    <property type="protein sequence ID" value="MFC7292789.1"/>
    <property type="molecule type" value="Genomic_DNA"/>
</dbReference>
<feature type="domain" description="TonB-dependent receptor-like beta-barrel" evidence="11">
    <location>
        <begin position="79"/>
        <end position="545"/>
    </location>
</feature>
<evidence type="ECO:0000256" key="2">
    <source>
        <dbReference type="ARBA" id="ARBA00022448"/>
    </source>
</evidence>
<keyword evidence="7" id="KW-0406">Ion transport</keyword>
<keyword evidence="10" id="KW-0998">Cell outer membrane</keyword>
<evidence type="ECO:0000256" key="6">
    <source>
        <dbReference type="ARBA" id="ARBA00023004"/>
    </source>
</evidence>
<evidence type="ECO:0000256" key="9">
    <source>
        <dbReference type="ARBA" id="ARBA00023136"/>
    </source>
</evidence>
<keyword evidence="6" id="KW-0408">Iron</keyword>
<accession>A0ABW2IPA4</accession>
<keyword evidence="12" id="KW-0675">Receptor</keyword>
<dbReference type="InterPro" id="IPR036942">
    <property type="entry name" value="Beta-barrel_TonB_sf"/>
</dbReference>
<name>A0ABW2IPA4_9PROT</name>
<organism evidence="12 13">
    <name type="scientific">Hirschia litorea</name>
    <dbReference type="NCBI Taxonomy" id="1199156"/>
    <lineage>
        <taxon>Bacteria</taxon>
        <taxon>Pseudomonadati</taxon>
        <taxon>Pseudomonadota</taxon>
        <taxon>Alphaproteobacteria</taxon>
        <taxon>Hyphomonadales</taxon>
        <taxon>Hyphomonadaceae</taxon>
        <taxon>Hirschia</taxon>
    </lineage>
</organism>
<reference evidence="13" key="1">
    <citation type="journal article" date="2019" name="Int. J. Syst. Evol. Microbiol.">
        <title>The Global Catalogue of Microorganisms (GCM) 10K type strain sequencing project: providing services to taxonomists for standard genome sequencing and annotation.</title>
        <authorList>
            <consortium name="The Broad Institute Genomics Platform"/>
            <consortium name="The Broad Institute Genome Sequencing Center for Infectious Disease"/>
            <person name="Wu L."/>
            <person name="Ma J."/>
        </authorList>
    </citation>
    <scope>NUCLEOTIDE SEQUENCE [LARGE SCALE GENOMIC DNA]</scope>
    <source>
        <strain evidence="13">CCUG 51308</strain>
    </source>
</reference>
<dbReference type="Pfam" id="PF00593">
    <property type="entry name" value="TonB_dep_Rec_b-barrel"/>
    <property type="match status" value="1"/>
</dbReference>
<sequence length="594" mass="65141">MFAQPTSKFDAKLRLFYQQDDDGPAAAGFIPGRLADTCSGTTRQGLDDQGNSVILNPTGFVCGDVPELGNLNFNPIDYNTSLRLQAFAGGNADFLINNLLNANTISGVPELDRFGLRRDMFRASLKTNYEFENNMTLSMSASYNESQGASLRDLDLTPTESWYSYNARKSEDKGIDISLTSSDGGRLTWLVGANYYEQEFLTSATGGTFVAACPIAAFCPLFLPTGNDGGDFADVSSIYGAASFDITDKLTLGIEGRFQSEDRNDGISTITQSYEEFLPRITASYEVSDALTLYANWSQGFLPGLTNGVIINCSQQAYTSPFIDPNTGLPSSLSECDQMRATLGADFKEFTDTQTLDSIEIGFKIVGLNGRLNLNTAAYSYDWSNQPSTNFVTVYRDDDLNGVPNATPNTVQIASSGSSKSHGVEVDASYVATDNLRFDGSLSYNSNEYTNYLGLTTFARANGGSRNFQGNRAPRFPEWSGNISSTYTHQLNAMWEMFVRGDIVYQGETFTSSANLAKIRPFALADFRMGLEKDDLRLEIFVKNIFDETSWRGGLSYFDVGNPADPGTFDFNNLGVTVIPQEKRTFGIRAELSF</sequence>
<proteinExistence type="predicted"/>
<evidence type="ECO:0000313" key="13">
    <source>
        <dbReference type="Proteomes" id="UP001596492"/>
    </source>
</evidence>
<evidence type="ECO:0000256" key="10">
    <source>
        <dbReference type="ARBA" id="ARBA00023237"/>
    </source>
</evidence>
<dbReference type="PANTHER" id="PTHR32552:SF81">
    <property type="entry name" value="TONB-DEPENDENT OUTER MEMBRANE RECEPTOR"/>
    <property type="match status" value="1"/>
</dbReference>
<dbReference type="RefSeq" id="WP_382168511.1">
    <property type="nucleotide sequence ID" value="NZ_JBHTBR010000005.1"/>
</dbReference>
<evidence type="ECO:0000256" key="3">
    <source>
        <dbReference type="ARBA" id="ARBA00022452"/>
    </source>
</evidence>
<evidence type="ECO:0000256" key="7">
    <source>
        <dbReference type="ARBA" id="ARBA00023065"/>
    </source>
</evidence>
<keyword evidence="5" id="KW-0812">Transmembrane</keyword>
<evidence type="ECO:0000259" key="11">
    <source>
        <dbReference type="Pfam" id="PF00593"/>
    </source>
</evidence>
<keyword evidence="2" id="KW-0813">Transport</keyword>
<keyword evidence="4" id="KW-0410">Iron transport</keyword>
<dbReference type="InterPro" id="IPR000531">
    <property type="entry name" value="Beta-barrel_TonB"/>
</dbReference>
<evidence type="ECO:0000313" key="12">
    <source>
        <dbReference type="EMBL" id="MFC7292789.1"/>
    </source>
</evidence>